<feature type="domain" description="FAD-binding PCMH-type" evidence="7">
    <location>
        <begin position="115"/>
        <end position="297"/>
    </location>
</feature>
<dbReference type="Gene3D" id="3.30.465.10">
    <property type="match status" value="2"/>
</dbReference>
<dbReference type="PANTHER" id="PTHR42973:SF39">
    <property type="entry name" value="FAD-BINDING PCMH-TYPE DOMAIN-CONTAINING PROTEIN"/>
    <property type="match status" value="1"/>
</dbReference>
<dbReference type="PROSITE" id="PS51387">
    <property type="entry name" value="FAD_PCMH"/>
    <property type="match status" value="1"/>
</dbReference>
<keyword evidence="5" id="KW-0560">Oxidoreductase</keyword>
<keyword evidence="4" id="KW-0274">FAD</keyword>
<dbReference type="Pfam" id="PF01565">
    <property type="entry name" value="FAD_binding_4"/>
    <property type="match status" value="1"/>
</dbReference>
<accession>A0A167U384</accession>
<comment type="similarity">
    <text evidence="2">Belongs to the oxygen-dependent FAD-linked oxidoreductase family.</text>
</comment>
<organism evidence="8">
    <name type="scientific">Athelia psychrophila</name>
    <dbReference type="NCBI Taxonomy" id="1759441"/>
    <lineage>
        <taxon>Eukaryota</taxon>
        <taxon>Fungi</taxon>
        <taxon>Dikarya</taxon>
        <taxon>Basidiomycota</taxon>
        <taxon>Agaricomycotina</taxon>
        <taxon>Agaricomycetes</taxon>
        <taxon>Agaricomycetidae</taxon>
        <taxon>Atheliales</taxon>
        <taxon>Atheliaceae</taxon>
        <taxon>Athelia</taxon>
    </lineage>
</organism>
<evidence type="ECO:0000256" key="1">
    <source>
        <dbReference type="ARBA" id="ARBA00001974"/>
    </source>
</evidence>
<evidence type="ECO:0000256" key="4">
    <source>
        <dbReference type="ARBA" id="ARBA00022827"/>
    </source>
</evidence>
<feature type="chain" id="PRO_5007892801" evidence="6">
    <location>
        <begin position="20"/>
        <end position="582"/>
    </location>
</feature>
<gene>
    <name evidence="8" type="ORF">FIBSPDRAFT_941455</name>
</gene>
<dbReference type="InterPro" id="IPR050416">
    <property type="entry name" value="FAD-linked_Oxidoreductase"/>
</dbReference>
<dbReference type="Pfam" id="PF08031">
    <property type="entry name" value="BBE"/>
    <property type="match status" value="1"/>
</dbReference>
<dbReference type="InterPro" id="IPR016166">
    <property type="entry name" value="FAD-bd_PCMH"/>
</dbReference>
<protein>
    <submittedName>
        <fullName evidence="8">FAD-binding domain-containing protein</fullName>
    </submittedName>
</protein>
<evidence type="ECO:0000259" key="7">
    <source>
        <dbReference type="PROSITE" id="PS51387"/>
    </source>
</evidence>
<keyword evidence="3" id="KW-0285">Flavoprotein</keyword>
<dbReference type="SUPFAM" id="SSF56176">
    <property type="entry name" value="FAD-binding/transporter-associated domain-like"/>
    <property type="match status" value="1"/>
</dbReference>
<reference evidence="8" key="1">
    <citation type="journal article" date="2016" name="Mol. Biol. Evol.">
        <title>Comparative Genomics of Early-Diverging Mushroom-Forming Fungi Provides Insights into the Origins of Lignocellulose Decay Capabilities.</title>
        <authorList>
            <person name="Nagy L.G."/>
            <person name="Riley R."/>
            <person name="Tritt A."/>
            <person name="Adam C."/>
            <person name="Daum C."/>
            <person name="Floudas D."/>
            <person name="Sun H."/>
            <person name="Yadav J.S."/>
            <person name="Pangilinan J."/>
            <person name="Larsson K.H."/>
            <person name="Matsuura K."/>
            <person name="Barry K."/>
            <person name="Labutti K."/>
            <person name="Kuo R."/>
            <person name="Ohm R.A."/>
            <person name="Bhattacharya S.S."/>
            <person name="Shirouzu T."/>
            <person name="Yoshinaga Y."/>
            <person name="Martin F.M."/>
            <person name="Grigoriev I.V."/>
            <person name="Hibbett D.S."/>
        </authorList>
    </citation>
    <scope>NUCLEOTIDE SEQUENCE [LARGE SCALE GENOMIC DNA]</scope>
    <source>
        <strain evidence="8">CBS 109695</strain>
    </source>
</reference>
<sequence length="582" mass="62211">MTVPICFFLVLAFSTLSAAESCSFGEKCFPSLSTLATFNVSIGGKLHSEVPIGAPCYSTSSSYNQATCDEVTSNYHNTQWRTDSFSSYDEINWETCGVENTCSVPPVNSSATCGQGSVPRYSVHATTSSDVQKYVQFATKFNLRIVIKNTGHDYQGRSSARDGFALWTHGIRGITRTQSFVPAGCTATPQDSITVASGEQWETVYQFADDAGVLVVGGDCDTVGAGGGWLLGGGHSVLSPSYGLGVDNLLQAEIVTPDGKLQTVSECSNPDLFWAIRGGGAGTWGVLTQVTYKVHPIVPLHVVFLGKSNSSMQENAQMINALASITPNLHDMGVGSFMKVFPTEIIFFALLPGGSVANFSAAFQPIVSLLPAGSVNFANFSTFLGFYAATYGATPAAQVLYNAGLPFALSSRLIPRHYFEDDSHSLTSAIQKGQLALGAEATSQPLHVLMDSPAPRLNVGKTSVTPVWYSSLWHISYTVAWNTTTPLASQKSVVKAVHDAADVLRAYAPDGAAYANEADIYEPDHEKNFWGAANAARLAAIKKAVDPLNFFQVWQGIGWDGAEDEKYKCYAELNPGGSESDD</sequence>
<evidence type="ECO:0000256" key="3">
    <source>
        <dbReference type="ARBA" id="ARBA00022630"/>
    </source>
</evidence>
<dbReference type="AlphaFoldDB" id="A0A167U384"/>
<dbReference type="GO" id="GO:0016491">
    <property type="term" value="F:oxidoreductase activity"/>
    <property type="evidence" value="ECO:0007669"/>
    <property type="project" value="UniProtKB-KW"/>
</dbReference>
<evidence type="ECO:0000313" key="8">
    <source>
        <dbReference type="EMBL" id="KZP03549.1"/>
    </source>
</evidence>
<comment type="cofactor">
    <cofactor evidence="1">
        <name>FAD</name>
        <dbReference type="ChEBI" id="CHEBI:57692"/>
    </cofactor>
</comment>
<dbReference type="InterPro" id="IPR036318">
    <property type="entry name" value="FAD-bd_PCMH-like_sf"/>
</dbReference>
<keyword evidence="6" id="KW-0732">Signal</keyword>
<evidence type="ECO:0000256" key="6">
    <source>
        <dbReference type="SAM" id="SignalP"/>
    </source>
</evidence>
<evidence type="ECO:0000256" key="2">
    <source>
        <dbReference type="ARBA" id="ARBA00005466"/>
    </source>
</evidence>
<name>A0A167U384_9AGAM</name>
<dbReference type="OrthoDB" id="9983560at2759"/>
<evidence type="ECO:0000256" key="5">
    <source>
        <dbReference type="ARBA" id="ARBA00023002"/>
    </source>
</evidence>
<dbReference type="InterPro" id="IPR006094">
    <property type="entry name" value="Oxid_FAD_bind_N"/>
</dbReference>
<proteinExistence type="inferred from homology"/>
<dbReference type="EMBL" id="KV418044">
    <property type="protein sequence ID" value="KZP03549.1"/>
    <property type="molecule type" value="Genomic_DNA"/>
</dbReference>
<dbReference type="GO" id="GO:0071949">
    <property type="term" value="F:FAD binding"/>
    <property type="evidence" value="ECO:0007669"/>
    <property type="project" value="InterPro"/>
</dbReference>
<dbReference type="InterPro" id="IPR012951">
    <property type="entry name" value="BBE"/>
</dbReference>
<dbReference type="InterPro" id="IPR016169">
    <property type="entry name" value="FAD-bd_PCMH_sub2"/>
</dbReference>
<dbReference type="STRING" id="436010.A0A167U384"/>
<feature type="signal peptide" evidence="6">
    <location>
        <begin position="1"/>
        <end position="19"/>
    </location>
</feature>
<dbReference type="PANTHER" id="PTHR42973">
    <property type="entry name" value="BINDING OXIDOREDUCTASE, PUTATIVE (AFU_ORTHOLOGUE AFUA_1G17690)-RELATED"/>
    <property type="match status" value="1"/>
</dbReference>